<reference evidence="1 2" key="1">
    <citation type="submission" date="2021-12" db="EMBL/GenBank/DDBJ databases">
        <title>Discovery of the Pendulisporaceae a myxobacterial family with distinct sporulation behavior and unique specialized metabolism.</title>
        <authorList>
            <person name="Garcia R."/>
            <person name="Popoff A."/>
            <person name="Bader C.D."/>
            <person name="Loehr J."/>
            <person name="Walesch S."/>
            <person name="Walt C."/>
            <person name="Boldt J."/>
            <person name="Bunk B."/>
            <person name="Haeckl F.J.F.P.J."/>
            <person name="Gunesch A.P."/>
            <person name="Birkelbach J."/>
            <person name="Nuebel U."/>
            <person name="Pietschmann T."/>
            <person name="Bach T."/>
            <person name="Mueller R."/>
        </authorList>
    </citation>
    <scope>NUCLEOTIDE SEQUENCE [LARGE SCALE GENOMIC DNA]</scope>
    <source>
        <strain evidence="1 2">MSr11954</strain>
    </source>
</reference>
<proteinExistence type="predicted"/>
<evidence type="ECO:0000313" key="2">
    <source>
        <dbReference type="Proteomes" id="UP001370348"/>
    </source>
</evidence>
<gene>
    <name evidence="1" type="ORF">LZC94_18325</name>
</gene>
<evidence type="ECO:0000313" key="1">
    <source>
        <dbReference type="EMBL" id="WXB19180.1"/>
    </source>
</evidence>
<dbReference type="Proteomes" id="UP001370348">
    <property type="component" value="Chromosome"/>
</dbReference>
<protein>
    <submittedName>
        <fullName evidence="1">Uncharacterized protein</fullName>
    </submittedName>
</protein>
<keyword evidence="2" id="KW-1185">Reference proteome</keyword>
<organism evidence="1 2">
    <name type="scientific">Pendulispora albinea</name>
    <dbReference type="NCBI Taxonomy" id="2741071"/>
    <lineage>
        <taxon>Bacteria</taxon>
        <taxon>Pseudomonadati</taxon>
        <taxon>Myxococcota</taxon>
        <taxon>Myxococcia</taxon>
        <taxon>Myxococcales</taxon>
        <taxon>Sorangiineae</taxon>
        <taxon>Pendulisporaceae</taxon>
        <taxon>Pendulispora</taxon>
    </lineage>
</organism>
<dbReference type="RefSeq" id="WP_394828803.1">
    <property type="nucleotide sequence ID" value="NZ_CP089984.1"/>
</dbReference>
<accession>A0ABZ2M9L3</accession>
<sequence>MDESDFDLLRFNGRPRAEDWRPVNMTRLKVWDDGRRLKPSDFPSCSGGDMMILSQNAKEVLGSYLAQYGELLPLACNDGEFWTLNVTTFVDALDEEATQAVRASDSGRILLIRKHAFNSAALRDAGLFKLPQTPRGLIYATESFAQELRRHSLLGLELEPIWAPN</sequence>
<name>A0ABZ2M9L3_9BACT</name>
<dbReference type="EMBL" id="CP089984">
    <property type="protein sequence ID" value="WXB19180.1"/>
    <property type="molecule type" value="Genomic_DNA"/>
</dbReference>